<protein>
    <recommendedName>
        <fullName evidence="1">Transposase IS4-like domain-containing protein</fullName>
    </recommendedName>
</protein>
<gene>
    <name evidence="2" type="ORF">QE382_000191</name>
</gene>
<dbReference type="PANTHER" id="PTHR33408">
    <property type="entry name" value="TRANSPOSASE"/>
    <property type="match status" value="1"/>
</dbReference>
<keyword evidence="3" id="KW-1185">Reference proteome</keyword>
<reference evidence="2 3" key="1">
    <citation type="submission" date="2023-07" db="EMBL/GenBank/DDBJ databases">
        <title>Functional and genomic diversity of the sorghum phyllosphere microbiome.</title>
        <authorList>
            <person name="Shade A."/>
        </authorList>
    </citation>
    <scope>NUCLEOTIDE SEQUENCE [LARGE SCALE GENOMIC DNA]</scope>
    <source>
        <strain evidence="2 3">SORGH_AS_0892</strain>
    </source>
</reference>
<sequence>MGKFITHVSIHQKPVETTTLKLHLDGFEKAYSKQSIEVVADAGYGSEENYEMLEDKEIETYVKYNYFHKEQKRKMKNDPFSVQNLFYNTMEDFYVCPMGAKMENIHMGKRTSSNGYEF</sequence>
<name>A0ABU0TZS0_9SPHI</name>
<feature type="domain" description="Transposase IS4-like" evidence="1">
    <location>
        <begin position="4"/>
        <end position="89"/>
    </location>
</feature>
<organism evidence="2 3">
    <name type="scientific">Sphingobacterium zeae</name>
    <dbReference type="NCBI Taxonomy" id="1776859"/>
    <lineage>
        <taxon>Bacteria</taxon>
        <taxon>Pseudomonadati</taxon>
        <taxon>Bacteroidota</taxon>
        <taxon>Sphingobacteriia</taxon>
        <taxon>Sphingobacteriales</taxon>
        <taxon>Sphingobacteriaceae</taxon>
        <taxon>Sphingobacterium</taxon>
    </lineage>
</organism>
<proteinExistence type="predicted"/>
<evidence type="ECO:0000313" key="3">
    <source>
        <dbReference type="Proteomes" id="UP001244640"/>
    </source>
</evidence>
<dbReference type="Proteomes" id="UP001244640">
    <property type="component" value="Unassembled WGS sequence"/>
</dbReference>
<dbReference type="EMBL" id="JAUTBA010000001">
    <property type="protein sequence ID" value="MDQ1148207.1"/>
    <property type="molecule type" value="Genomic_DNA"/>
</dbReference>
<dbReference type="Pfam" id="PF01609">
    <property type="entry name" value="DDE_Tnp_1"/>
    <property type="match status" value="1"/>
</dbReference>
<accession>A0ABU0TZS0</accession>
<evidence type="ECO:0000313" key="2">
    <source>
        <dbReference type="EMBL" id="MDQ1148207.1"/>
    </source>
</evidence>
<dbReference type="RefSeq" id="WP_209577191.1">
    <property type="nucleotide sequence ID" value="NZ_JAUTBA010000001.1"/>
</dbReference>
<dbReference type="InterPro" id="IPR002559">
    <property type="entry name" value="Transposase_11"/>
</dbReference>
<comment type="caution">
    <text evidence="2">The sequence shown here is derived from an EMBL/GenBank/DDBJ whole genome shotgun (WGS) entry which is preliminary data.</text>
</comment>
<dbReference type="PANTHER" id="PTHR33408:SF2">
    <property type="entry name" value="TRANSPOSASE DDE DOMAIN-CONTAINING PROTEIN"/>
    <property type="match status" value="1"/>
</dbReference>
<evidence type="ECO:0000259" key="1">
    <source>
        <dbReference type="Pfam" id="PF01609"/>
    </source>
</evidence>